<protein>
    <submittedName>
        <fullName evidence="7">Glyoxylase-like metal-dependent hydrolase (Beta-lactamase superfamily II)</fullName>
    </submittedName>
</protein>
<comment type="caution">
    <text evidence="7">The sequence shown here is derived from an EMBL/GenBank/DDBJ whole genome shotgun (WGS) entry which is preliminary data.</text>
</comment>
<name>A0A7W6EZH1_9CAUL</name>
<keyword evidence="5" id="KW-0862">Zinc</keyword>
<evidence type="ECO:0000259" key="6">
    <source>
        <dbReference type="SMART" id="SM00849"/>
    </source>
</evidence>
<dbReference type="Gene3D" id="3.60.15.10">
    <property type="entry name" value="Ribonuclease Z/Hydroxyacylglutathione hydrolase-like"/>
    <property type="match status" value="1"/>
</dbReference>
<evidence type="ECO:0000313" key="7">
    <source>
        <dbReference type="EMBL" id="MBB3871708.1"/>
    </source>
</evidence>
<evidence type="ECO:0000256" key="2">
    <source>
        <dbReference type="ARBA" id="ARBA00007749"/>
    </source>
</evidence>
<dbReference type="PANTHER" id="PTHR42978:SF2">
    <property type="entry name" value="102 KBASES UNSTABLE REGION: FROM 1 TO 119443"/>
    <property type="match status" value="1"/>
</dbReference>
<dbReference type="Proteomes" id="UP000532936">
    <property type="component" value="Unassembled WGS sequence"/>
</dbReference>
<dbReference type="InterPro" id="IPR001279">
    <property type="entry name" value="Metallo-B-lactamas"/>
</dbReference>
<dbReference type="Pfam" id="PF00753">
    <property type="entry name" value="Lactamase_B"/>
    <property type="match status" value="1"/>
</dbReference>
<comment type="cofactor">
    <cofactor evidence="1">
        <name>Zn(2+)</name>
        <dbReference type="ChEBI" id="CHEBI:29105"/>
    </cofactor>
</comment>
<accession>A0A7W6EZH1</accession>
<comment type="similarity">
    <text evidence="2">Belongs to the metallo-beta-lactamase superfamily.</text>
</comment>
<evidence type="ECO:0000256" key="4">
    <source>
        <dbReference type="ARBA" id="ARBA00022801"/>
    </source>
</evidence>
<evidence type="ECO:0000256" key="5">
    <source>
        <dbReference type="ARBA" id="ARBA00022833"/>
    </source>
</evidence>
<proteinExistence type="inferred from homology"/>
<dbReference type="SUPFAM" id="SSF56281">
    <property type="entry name" value="Metallo-hydrolase/oxidoreductase"/>
    <property type="match status" value="1"/>
</dbReference>
<dbReference type="InterPro" id="IPR036866">
    <property type="entry name" value="RibonucZ/Hydroxyglut_hydro"/>
</dbReference>
<evidence type="ECO:0000313" key="8">
    <source>
        <dbReference type="Proteomes" id="UP000532936"/>
    </source>
</evidence>
<evidence type="ECO:0000256" key="3">
    <source>
        <dbReference type="ARBA" id="ARBA00022723"/>
    </source>
</evidence>
<dbReference type="GO" id="GO:0046872">
    <property type="term" value="F:metal ion binding"/>
    <property type="evidence" value="ECO:0007669"/>
    <property type="project" value="UniProtKB-KW"/>
</dbReference>
<dbReference type="GO" id="GO:0016787">
    <property type="term" value="F:hydrolase activity"/>
    <property type="evidence" value="ECO:0007669"/>
    <property type="project" value="UniProtKB-KW"/>
</dbReference>
<reference evidence="7 8" key="1">
    <citation type="submission" date="2020-08" db="EMBL/GenBank/DDBJ databases">
        <title>Genomic Encyclopedia of Type Strains, Phase IV (KMG-IV): sequencing the most valuable type-strain genomes for metagenomic binning, comparative biology and taxonomic classification.</title>
        <authorList>
            <person name="Goeker M."/>
        </authorList>
    </citation>
    <scope>NUCLEOTIDE SEQUENCE [LARGE SCALE GENOMIC DNA]</scope>
    <source>
        <strain evidence="7 8">DSM 14878</strain>
    </source>
</reference>
<organism evidence="7 8">
    <name type="scientific">Brevundimonas mediterranea</name>
    <dbReference type="NCBI Taxonomy" id="74329"/>
    <lineage>
        <taxon>Bacteria</taxon>
        <taxon>Pseudomonadati</taxon>
        <taxon>Pseudomonadota</taxon>
        <taxon>Alphaproteobacteria</taxon>
        <taxon>Caulobacterales</taxon>
        <taxon>Caulobacteraceae</taxon>
        <taxon>Brevundimonas</taxon>
    </lineage>
</organism>
<feature type="domain" description="Metallo-beta-lactamase" evidence="6">
    <location>
        <begin position="80"/>
        <end position="285"/>
    </location>
</feature>
<dbReference type="SMART" id="SM00849">
    <property type="entry name" value="Lactamase_B"/>
    <property type="match status" value="1"/>
</dbReference>
<keyword evidence="3" id="KW-0479">Metal-binding</keyword>
<dbReference type="InterPro" id="IPR051013">
    <property type="entry name" value="MBL_superfamily_lactonases"/>
</dbReference>
<dbReference type="RefSeq" id="WP_183195857.1">
    <property type="nucleotide sequence ID" value="NZ_JACIDA010000001.1"/>
</dbReference>
<sequence>MPVLLFASGGCATVAAVHPVVVSELGAPSRASALEASLSQRGVVTFERVVFARWTAGRGAFIDRDDPRTAGVPKGTEEAVIYAYVIDHPRFGRYLIDSGVSADLEPRLNPLMRRALRDLNIRVEQTTAEWLPRRASPRAVFLTHLHFDHVGGLLDMSADTPVYVGRGDAEERSWTYRLIGRPADIALEGKGPLHEWAFTPDPDGAFAGIIDIFGDGSVWALSLPGHSPGSTGYLINAVDGPKLVVGDAVSTRLGWEQAMPQPAPASGRVEAEASADRLRRFAAAHPQVEVFLGHQSRTNQTD</sequence>
<keyword evidence="4 7" id="KW-0378">Hydrolase</keyword>
<dbReference type="AlphaFoldDB" id="A0A7W6EZH1"/>
<dbReference type="EMBL" id="JACIDA010000001">
    <property type="protein sequence ID" value="MBB3871708.1"/>
    <property type="molecule type" value="Genomic_DNA"/>
</dbReference>
<gene>
    <name evidence="7" type="ORF">GGR11_001222</name>
</gene>
<evidence type="ECO:0000256" key="1">
    <source>
        <dbReference type="ARBA" id="ARBA00001947"/>
    </source>
</evidence>
<dbReference type="PANTHER" id="PTHR42978">
    <property type="entry name" value="QUORUM-QUENCHING LACTONASE YTNP-RELATED-RELATED"/>
    <property type="match status" value="1"/>
</dbReference>